<evidence type="ECO:0000313" key="2">
    <source>
        <dbReference type="EMBL" id="MEX0386997.1"/>
    </source>
</evidence>
<evidence type="ECO:0000313" key="3">
    <source>
        <dbReference type="Proteomes" id="UP001556653"/>
    </source>
</evidence>
<dbReference type="EMBL" id="JBAKFJ010000001">
    <property type="protein sequence ID" value="MEX0386997.1"/>
    <property type="molecule type" value="Genomic_DNA"/>
</dbReference>
<dbReference type="SUPFAM" id="SSF52821">
    <property type="entry name" value="Rhodanese/Cell cycle control phosphatase"/>
    <property type="match status" value="1"/>
</dbReference>
<dbReference type="PANTHER" id="PTHR43629:SF2">
    <property type="entry name" value="RHODANESE-LIKE_PPIC DOMAIN-CONTAINING PROTEIN 12, CHLOROPLASTIC"/>
    <property type="match status" value="1"/>
</dbReference>
<dbReference type="Proteomes" id="UP001556653">
    <property type="component" value="Unassembled WGS sequence"/>
</dbReference>
<dbReference type="InterPro" id="IPR036873">
    <property type="entry name" value="Rhodanese-like_dom_sf"/>
</dbReference>
<sequence>MQSLTPRELHQKIRSGQARITVLDVREPWETRIARLEGSVFAPLSTLGTEIVDDLPDDRDIVVLCHHGVRSAMVTQWLEQNGRERVFNLSGGIDEWSRTIDPSLPRY</sequence>
<dbReference type="Pfam" id="PF00581">
    <property type="entry name" value="Rhodanese"/>
    <property type="match status" value="1"/>
</dbReference>
<dbReference type="RefSeq" id="WP_367967860.1">
    <property type="nucleotide sequence ID" value="NZ_JBAKFI010000002.1"/>
</dbReference>
<keyword evidence="3" id="KW-1185">Reference proteome</keyword>
<name>A0ABV3SA46_9GAMM</name>
<dbReference type="Gene3D" id="3.40.250.10">
    <property type="entry name" value="Rhodanese-like domain"/>
    <property type="match status" value="1"/>
</dbReference>
<dbReference type="PANTHER" id="PTHR43629">
    <property type="entry name" value="PEPTIDYL-PROLYL CIS-TRANS ISOMERASE"/>
    <property type="match status" value="1"/>
</dbReference>
<accession>A0ABV3SA46</accession>
<dbReference type="SMART" id="SM00450">
    <property type="entry name" value="RHOD"/>
    <property type="match status" value="1"/>
</dbReference>
<proteinExistence type="predicted"/>
<protein>
    <submittedName>
        <fullName evidence="2">Rhodanese-like domain-containing protein</fullName>
    </submittedName>
</protein>
<evidence type="ECO:0000259" key="1">
    <source>
        <dbReference type="PROSITE" id="PS50206"/>
    </source>
</evidence>
<reference evidence="2 3" key="1">
    <citation type="submission" date="2024-02" db="EMBL/GenBank/DDBJ databases">
        <title>New especies of Spiribacter isolated from saline water.</title>
        <authorList>
            <person name="Leon M.J."/>
            <person name="De La Haba R."/>
            <person name="Sanchez-Porro C."/>
            <person name="Ventosa A."/>
        </authorList>
    </citation>
    <scope>NUCLEOTIDE SEQUENCE [LARGE SCALE GENOMIC DNA]</scope>
    <source>
        <strain evidence="3">ag22IC4-227</strain>
    </source>
</reference>
<feature type="domain" description="Rhodanese" evidence="1">
    <location>
        <begin position="16"/>
        <end position="105"/>
    </location>
</feature>
<organism evidence="2 3">
    <name type="scientific">Spiribacter onubensis</name>
    <dbReference type="NCBI Taxonomy" id="3122420"/>
    <lineage>
        <taxon>Bacteria</taxon>
        <taxon>Pseudomonadati</taxon>
        <taxon>Pseudomonadota</taxon>
        <taxon>Gammaproteobacteria</taxon>
        <taxon>Chromatiales</taxon>
        <taxon>Ectothiorhodospiraceae</taxon>
        <taxon>Spiribacter</taxon>
    </lineage>
</organism>
<gene>
    <name evidence="2" type="ORF">V6X64_08345</name>
</gene>
<dbReference type="InterPro" id="IPR001763">
    <property type="entry name" value="Rhodanese-like_dom"/>
</dbReference>
<dbReference type="PROSITE" id="PS50206">
    <property type="entry name" value="RHODANESE_3"/>
    <property type="match status" value="1"/>
</dbReference>
<comment type="caution">
    <text evidence="2">The sequence shown here is derived from an EMBL/GenBank/DDBJ whole genome shotgun (WGS) entry which is preliminary data.</text>
</comment>
<dbReference type="InterPro" id="IPR052204">
    <property type="entry name" value="PpiC/parvulin_rotamase"/>
</dbReference>